<dbReference type="GO" id="GO:0015833">
    <property type="term" value="P:peptide transport"/>
    <property type="evidence" value="ECO:0007669"/>
    <property type="project" value="InterPro"/>
</dbReference>
<evidence type="ECO:0000313" key="7">
    <source>
        <dbReference type="EMBL" id="AZN72929.1"/>
    </source>
</evidence>
<dbReference type="InterPro" id="IPR013563">
    <property type="entry name" value="Oligopep_ABC_C"/>
</dbReference>
<keyword evidence="8" id="KW-1185">Reference proteome</keyword>
<organism evidence="7 8">
    <name type="scientific">Georhizobium profundi</name>
    <dbReference type="NCBI Taxonomy" id="2341112"/>
    <lineage>
        <taxon>Bacteria</taxon>
        <taxon>Pseudomonadati</taxon>
        <taxon>Pseudomonadota</taxon>
        <taxon>Alphaproteobacteria</taxon>
        <taxon>Hyphomicrobiales</taxon>
        <taxon>Rhizobiaceae</taxon>
        <taxon>Georhizobium</taxon>
    </lineage>
</organism>
<proteinExistence type="inferred from homology"/>
<dbReference type="Pfam" id="PF08352">
    <property type="entry name" value="oligo_HPY"/>
    <property type="match status" value="1"/>
</dbReference>
<dbReference type="Proteomes" id="UP000268192">
    <property type="component" value="Chromosome"/>
</dbReference>
<feature type="domain" description="ABC transporter" evidence="6">
    <location>
        <begin position="18"/>
        <end position="267"/>
    </location>
</feature>
<dbReference type="SUPFAM" id="SSF52540">
    <property type="entry name" value="P-loop containing nucleoside triphosphate hydrolases"/>
    <property type="match status" value="1"/>
</dbReference>
<evidence type="ECO:0000256" key="2">
    <source>
        <dbReference type="ARBA" id="ARBA00005417"/>
    </source>
</evidence>
<evidence type="ECO:0000256" key="5">
    <source>
        <dbReference type="ARBA" id="ARBA00022840"/>
    </source>
</evidence>
<protein>
    <submittedName>
        <fullName evidence="7">ABC transporter ATP-binding protein</fullName>
    </submittedName>
</protein>
<dbReference type="InterPro" id="IPR050319">
    <property type="entry name" value="ABC_transp_ATP-bind"/>
</dbReference>
<evidence type="ECO:0000256" key="1">
    <source>
        <dbReference type="ARBA" id="ARBA00004417"/>
    </source>
</evidence>
<dbReference type="AlphaFoldDB" id="A0A3S9B7M1"/>
<dbReference type="CDD" id="cd03257">
    <property type="entry name" value="ABC_NikE_OppD_transporters"/>
    <property type="match status" value="1"/>
</dbReference>
<dbReference type="Pfam" id="PF00005">
    <property type="entry name" value="ABC_tran"/>
    <property type="match status" value="1"/>
</dbReference>
<keyword evidence="3" id="KW-0813">Transport</keyword>
<dbReference type="PROSITE" id="PS50893">
    <property type="entry name" value="ABC_TRANSPORTER_2"/>
    <property type="match status" value="1"/>
</dbReference>
<keyword evidence="5 7" id="KW-0067">ATP-binding</keyword>
<evidence type="ECO:0000313" key="8">
    <source>
        <dbReference type="Proteomes" id="UP000268192"/>
    </source>
</evidence>
<accession>A0A3S9B7M1</accession>
<gene>
    <name evidence="7" type="ORF">D5400_18055</name>
</gene>
<dbReference type="GO" id="GO:0005886">
    <property type="term" value="C:plasma membrane"/>
    <property type="evidence" value="ECO:0007669"/>
    <property type="project" value="UniProtKB-SubCell"/>
</dbReference>
<dbReference type="EMBL" id="CP032509">
    <property type="protein sequence ID" value="AZN72929.1"/>
    <property type="molecule type" value="Genomic_DNA"/>
</dbReference>
<dbReference type="PROSITE" id="PS00211">
    <property type="entry name" value="ABC_TRANSPORTER_1"/>
    <property type="match status" value="1"/>
</dbReference>
<comment type="subcellular location">
    <subcellularLocation>
        <location evidence="1">Cell inner membrane</location>
        <topology evidence="1">Peripheral membrane protein</topology>
    </subcellularLocation>
</comment>
<dbReference type="OrthoDB" id="9815712at2"/>
<dbReference type="GO" id="GO:0005524">
    <property type="term" value="F:ATP binding"/>
    <property type="evidence" value="ECO:0007669"/>
    <property type="project" value="UniProtKB-KW"/>
</dbReference>
<sequence>MQSPVMSQLKASAVASLLEVINLRVSYRARDPQAGILSQRRELAALDDVSLSVAAGETYALIGESGSGKSSLVNAVAGLVPVKGGRILVNGEDVTQLPPGKGARRRIAILSQDAAGSLSPRLTVGTSMAEALRHAGVSSADFPAETSRLLGLVGLPLHLPASYPHQLSGGQARRVAVARALALRPDLIVADEPTAGLDVSVQGEIINLLMRLQRELGLAMLVISHNLHVVRLMASRVGVIYLGRLVEEGPSAQVFAEPAHPYTAGLCAANLSSDPNEPWPSMPIRGDVPSLFDRPKGCVLHPRCPRATEHCRIQAPERRVLSAARMVECHWPLAEVDKPVAVGGSA</sequence>
<comment type="similarity">
    <text evidence="2">Belongs to the ABC transporter superfamily.</text>
</comment>
<evidence type="ECO:0000259" key="6">
    <source>
        <dbReference type="PROSITE" id="PS50893"/>
    </source>
</evidence>
<dbReference type="Gene3D" id="3.40.50.300">
    <property type="entry name" value="P-loop containing nucleotide triphosphate hydrolases"/>
    <property type="match status" value="1"/>
</dbReference>
<dbReference type="GO" id="GO:0055085">
    <property type="term" value="P:transmembrane transport"/>
    <property type="evidence" value="ECO:0007669"/>
    <property type="project" value="UniProtKB-ARBA"/>
</dbReference>
<dbReference type="NCBIfam" id="TIGR01727">
    <property type="entry name" value="oligo_HPY"/>
    <property type="match status" value="1"/>
</dbReference>
<dbReference type="InterPro" id="IPR003593">
    <property type="entry name" value="AAA+_ATPase"/>
</dbReference>
<keyword evidence="4" id="KW-0547">Nucleotide-binding</keyword>
<dbReference type="SMART" id="SM00382">
    <property type="entry name" value="AAA"/>
    <property type="match status" value="1"/>
</dbReference>
<dbReference type="GO" id="GO:0016887">
    <property type="term" value="F:ATP hydrolysis activity"/>
    <property type="evidence" value="ECO:0007669"/>
    <property type="project" value="InterPro"/>
</dbReference>
<dbReference type="InterPro" id="IPR017871">
    <property type="entry name" value="ABC_transporter-like_CS"/>
</dbReference>
<dbReference type="KEGG" id="abaw:D5400_18055"/>
<dbReference type="PANTHER" id="PTHR43776:SF7">
    <property type="entry name" value="D,D-DIPEPTIDE TRANSPORT ATP-BINDING PROTEIN DDPF-RELATED"/>
    <property type="match status" value="1"/>
</dbReference>
<evidence type="ECO:0000256" key="3">
    <source>
        <dbReference type="ARBA" id="ARBA00022448"/>
    </source>
</evidence>
<dbReference type="InterPro" id="IPR003439">
    <property type="entry name" value="ABC_transporter-like_ATP-bd"/>
</dbReference>
<reference evidence="7 8" key="1">
    <citation type="submission" date="2018-09" db="EMBL/GenBank/DDBJ databases">
        <title>Marinorhizobium profundi gen. nov., sp. nov., isolated from a deep-sea sediment sample from the New Britain Trench and proposal of Marinorhizobiaceae fam. nov. in the order Rhizobiales of the class Alphaproteobacteria.</title>
        <authorList>
            <person name="Cao J."/>
        </authorList>
    </citation>
    <scope>NUCLEOTIDE SEQUENCE [LARGE SCALE GENOMIC DNA]</scope>
    <source>
        <strain evidence="7 8">WS11</strain>
    </source>
</reference>
<evidence type="ECO:0000256" key="4">
    <source>
        <dbReference type="ARBA" id="ARBA00022741"/>
    </source>
</evidence>
<dbReference type="InterPro" id="IPR027417">
    <property type="entry name" value="P-loop_NTPase"/>
</dbReference>
<dbReference type="PANTHER" id="PTHR43776">
    <property type="entry name" value="TRANSPORT ATP-BINDING PROTEIN"/>
    <property type="match status" value="1"/>
</dbReference>
<name>A0A3S9B7M1_9HYPH</name>